<organism evidence="1 2">
    <name type="scientific">Armillaria borealis</name>
    <dbReference type="NCBI Taxonomy" id="47425"/>
    <lineage>
        <taxon>Eukaryota</taxon>
        <taxon>Fungi</taxon>
        <taxon>Dikarya</taxon>
        <taxon>Basidiomycota</taxon>
        <taxon>Agaricomycotina</taxon>
        <taxon>Agaricomycetes</taxon>
        <taxon>Agaricomycetidae</taxon>
        <taxon>Agaricales</taxon>
        <taxon>Marasmiineae</taxon>
        <taxon>Physalacriaceae</taxon>
        <taxon>Armillaria</taxon>
    </lineage>
</organism>
<protein>
    <submittedName>
        <fullName evidence="1">Uncharacterized protein</fullName>
    </submittedName>
</protein>
<reference evidence="1" key="1">
    <citation type="submission" date="2023-06" db="EMBL/GenBank/DDBJ databases">
        <authorList>
            <consortium name="Lawrence Berkeley National Laboratory"/>
            <person name="Ahrendt S."/>
            <person name="Sahu N."/>
            <person name="Indic B."/>
            <person name="Wong-Bajracharya J."/>
            <person name="Merenyi Z."/>
            <person name="Ke H.-M."/>
            <person name="Monk M."/>
            <person name="Kocsube S."/>
            <person name="Drula E."/>
            <person name="Lipzen A."/>
            <person name="Balint B."/>
            <person name="Henrissat B."/>
            <person name="Andreopoulos B."/>
            <person name="Martin F.M."/>
            <person name="Harder C.B."/>
            <person name="Rigling D."/>
            <person name="Ford K.L."/>
            <person name="Foster G.D."/>
            <person name="Pangilinan J."/>
            <person name="Papanicolaou A."/>
            <person name="Barry K."/>
            <person name="LaButti K."/>
            <person name="Viragh M."/>
            <person name="Koriabine M."/>
            <person name="Yan M."/>
            <person name="Riley R."/>
            <person name="Champramary S."/>
            <person name="Plett K.L."/>
            <person name="Tsai I.J."/>
            <person name="Slot J."/>
            <person name="Sipos G."/>
            <person name="Plett J."/>
            <person name="Nagy L.G."/>
            <person name="Grigoriev I.V."/>
        </authorList>
    </citation>
    <scope>NUCLEOTIDE SEQUENCE</scope>
    <source>
        <strain evidence="1">FPL87.14</strain>
    </source>
</reference>
<accession>A0AA39IVK0</accession>
<dbReference type="Proteomes" id="UP001175226">
    <property type="component" value="Unassembled WGS sequence"/>
</dbReference>
<keyword evidence="2" id="KW-1185">Reference proteome</keyword>
<dbReference type="EMBL" id="JAUEPT010000118">
    <property type="protein sequence ID" value="KAK0431272.1"/>
    <property type="molecule type" value="Genomic_DNA"/>
</dbReference>
<evidence type="ECO:0000313" key="2">
    <source>
        <dbReference type="Proteomes" id="UP001175226"/>
    </source>
</evidence>
<sequence length="171" mass="19222">MSSGVLILTFLAQYSIPPLLPATISSSRFCTKTTHRASGGACCTRRRRETREFGARRYWMWCAGSEGWVLSVSLVLRVLMRIQIYSLQCDVVFAARQHTIVRRADMTEGMAGAILARGDDVSLVSSREQAHDGNGRRYSWRRVVSCAHAPRFSTQSDDLKHEKLAQTTLQI</sequence>
<gene>
    <name evidence="1" type="ORF">EV421DRAFT_1854359</name>
</gene>
<evidence type="ECO:0000313" key="1">
    <source>
        <dbReference type="EMBL" id="KAK0431272.1"/>
    </source>
</evidence>
<dbReference type="AlphaFoldDB" id="A0AA39IVK0"/>
<name>A0AA39IVK0_9AGAR</name>
<proteinExistence type="predicted"/>
<comment type="caution">
    <text evidence="1">The sequence shown here is derived from an EMBL/GenBank/DDBJ whole genome shotgun (WGS) entry which is preliminary data.</text>
</comment>